<evidence type="ECO:0000256" key="9">
    <source>
        <dbReference type="ARBA" id="ARBA00023172"/>
    </source>
</evidence>
<evidence type="ECO:0000256" key="11">
    <source>
        <dbReference type="ARBA" id="ARBA00023306"/>
    </source>
</evidence>
<dbReference type="SUPFAM" id="SSF117018">
    <property type="entry name" value="ATP-dependent DNA ligase DNA-binding domain"/>
    <property type="match status" value="1"/>
</dbReference>
<keyword evidence="7" id="KW-0227">DNA damage</keyword>
<dbReference type="GO" id="GO:0003910">
    <property type="term" value="F:DNA ligase (ATP) activity"/>
    <property type="evidence" value="ECO:0007669"/>
    <property type="project" value="UniProtKB-EC"/>
</dbReference>
<dbReference type="PROSITE" id="PS00333">
    <property type="entry name" value="DNA_LIGASE_A2"/>
    <property type="match status" value="1"/>
</dbReference>
<dbReference type="PROSITE" id="PS50160">
    <property type="entry name" value="DNA_LIGASE_A3"/>
    <property type="match status" value="1"/>
</dbReference>
<keyword evidence="3 15" id="KW-0436">Ligase</keyword>
<dbReference type="Gene3D" id="1.10.3260.10">
    <property type="entry name" value="DNA ligase, ATP-dependent, N-terminal domain"/>
    <property type="match status" value="1"/>
</dbReference>
<dbReference type="Pfam" id="PF04675">
    <property type="entry name" value="DNA_ligase_A_N"/>
    <property type="match status" value="1"/>
</dbReference>
<keyword evidence="6" id="KW-0547">Nucleotide-binding</keyword>
<accession>A0A955RGK5</accession>
<dbReference type="InterPro" id="IPR012340">
    <property type="entry name" value="NA-bd_OB-fold"/>
</dbReference>
<evidence type="ECO:0000256" key="10">
    <source>
        <dbReference type="ARBA" id="ARBA00023204"/>
    </source>
</evidence>
<dbReference type="GO" id="GO:0071897">
    <property type="term" value="P:DNA biosynthetic process"/>
    <property type="evidence" value="ECO:0007669"/>
    <property type="project" value="InterPro"/>
</dbReference>
<dbReference type="InterPro" id="IPR050191">
    <property type="entry name" value="ATP-dep_DNA_ligase"/>
</dbReference>
<evidence type="ECO:0000256" key="1">
    <source>
        <dbReference type="ARBA" id="ARBA00007572"/>
    </source>
</evidence>
<dbReference type="GO" id="GO:0006273">
    <property type="term" value="P:lagging strand elongation"/>
    <property type="evidence" value="ECO:0007669"/>
    <property type="project" value="TreeGrafter"/>
</dbReference>
<protein>
    <recommendedName>
        <fullName evidence="2">DNA ligase (ATP)</fullName>
        <ecNumber evidence="2">6.5.1.1</ecNumber>
    </recommendedName>
</protein>
<keyword evidence="4" id="KW-0132">Cell division</keyword>
<evidence type="ECO:0000256" key="4">
    <source>
        <dbReference type="ARBA" id="ARBA00022618"/>
    </source>
</evidence>
<dbReference type="InterPro" id="IPR012310">
    <property type="entry name" value="DNA_ligase_ATP-dep_cent"/>
</dbReference>
<dbReference type="PANTHER" id="PTHR45674">
    <property type="entry name" value="DNA LIGASE 1/3 FAMILY MEMBER"/>
    <property type="match status" value="1"/>
</dbReference>
<dbReference type="AlphaFoldDB" id="A0A955RGK5"/>
<evidence type="ECO:0000313" key="16">
    <source>
        <dbReference type="Proteomes" id="UP000775877"/>
    </source>
</evidence>
<evidence type="ECO:0000313" key="15">
    <source>
        <dbReference type="EMBL" id="MCA9381491.1"/>
    </source>
</evidence>
<dbReference type="PANTHER" id="PTHR45674:SF4">
    <property type="entry name" value="DNA LIGASE 1"/>
    <property type="match status" value="1"/>
</dbReference>
<feature type="domain" description="ATP-dependent DNA ligase family profile" evidence="14">
    <location>
        <begin position="350"/>
        <end position="462"/>
    </location>
</feature>
<dbReference type="GO" id="GO:0051301">
    <property type="term" value="P:cell division"/>
    <property type="evidence" value="ECO:0007669"/>
    <property type="project" value="UniProtKB-KW"/>
</dbReference>
<dbReference type="Proteomes" id="UP000775877">
    <property type="component" value="Unassembled WGS sequence"/>
</dbReference>
<gene>
    <name evidence="15" type="ORF">KC678_04455</name>
</gene>
<dbReference type="GO" id="GO:0006310">
    <property type="term" value="P:DNA recombination"/>
    <property type="evidence" value="ECO:0007669"/>
    <property type="project" value="UniProtKB-KW"/>
</dbReference>
<comment type="caution">
    <text evidence="15">The sequence shown here is derived from an EMBL/GenBank/DDBJ whole genome shotgun (WGS) entry which is preliminary data.</text>
</comment>
<name>A0A955RGK5_9BACT</name>
<evidence type="ECO:0000256" key="13">
    <source>
        <dbReference type="RuleBase" id="RU004196"/>
    </source>
</evidence>
<evidence type="ECO:0000256" key="3">
    <source>
        <dbReference type="ARBA" id="ARBA00022598"/>
    </source>
</evidence>
<dbReference type="InterPro" id="IPR036599">
    <property type="entry name" value="DNA_ligase_N_sf"/>
</dbReference>
<dbReference type="EC" id="6.5.1.1" evidence="2"/>
<evidence type="ECO:0000256" key="12">
    <source>
        <dbReference type="ARBA" id="ARBA00034003"/>
    </source>
</evidence>
<organism evidence="15 16">
    <name type="scientific">Candidatus Dojkabacteria bacterium</name>
    <dbReference type="NCBI Taxonomy" id="2099670"/>
    <lineage>
        <taxon>Bacteria</taxon>
        <taxon>Candidatus Dojkabacteria</taxon>
    </lineage>
</organism>
<keyword evidence="11" id="KW-0131">Cell cycle</keyword>
<dbReference type="Gene3D" id="2.40.50.140">
    <property type="entry name" value="Nucleic acid-binding proteins"/>
    <property type="match status" value="1"/>
</dbReference>
<keyword evidence="9" id="KW-0233">DNA recombination</keyword>
<evidence type="ECO:0000256" key="8">
    <source>
        <dbReference type="ARBA" id="ARBA00022840"/>
    </source>
</evidence>
<dbReference type="Pfam" id="PF04679">
    <property type="entry name" value="DNA_ligase_A_C"/>
    <property type="match status" value="1"/>
</dbReference>
<evidence type="ECO:0000256" key="6">
    <source>
        <dbReference type="ARBA" id="ARBA00022741"/>
    </source>
</evidence>
<dbReference type="InterPro" id="IPR012309">
    <property type="entry name" value="DNA_ligase_ATP-dep_C"/>
</dbReference>
<keyword evidence="10" id="KW-0234">DNA repair</keyword>
<comment type="catalytic activity">
    <reaction evidence="12">
        <text>ATP + (deoxyribonucleotide)n-3'-hydroxyl + 5'-phospho-(deoxyribonucleotide)m = (deoxyribonucleotide)n+m + AMP + diphosphate.</text>
        <dbReference type="EC" id="6.5.1.1"/>
    </reaction>
</comment>
<evidence type="ECO:0000256" key="7">
    <source>
        <dbReference type="ARBA" id="ARBA00022763"/>
    </source>
</evidence>
<evidence type="ECO:0000256" key="5">
    <source>
        <dbReference type="ARBA" id="ARBA00022705"/>
    </source>
</evidence>
<keyword evidence="8" id="KW-0067">ATP-binding</keyword>
<evidence type="ECO:0000256" key="2">
    <source>
        <dbReference type="ARBA" id="ARBA00012727"/>
    </source>
</evidence>
<dbReference type="GO" id="GO:0005524">
    <property type="term" value="F:ATP binding"/>
    <property type="evidence" value="ECO:0007669"/>
    <property type="project" value="UniProtKB-KW"/>
</dbReference>
<evidence type="ECO:0000259" key="14">
    <source>
        <dbReference type="PROSITE" id="PS50160"/>
    </source>
</evidence>
<dbReference type="InterPro" id="IPR016059">
    <property type="entry name" value="DNA_ligase_ATP-dep_CS"/>
</dbReference>
<dbReference type="GO" id="GO:0006281">
    <property type="term" value="P:DNA repair"/>
    <property type="evidence" value="ECO:0007669"/>
    <property type="project" value="UniProtKB-KW"/>
</dbReference>
<dbReference type="InterPro" id="IPR012308">
    <property type="entry name" value="DNA_ligase_ATP-dep_N"/>
</dbReference>
<reference evidence="15" key="1">
    <citation type="submission" date="2020-04" db="EMBL/GenBank/DDBJ databases">
        <authorList>
            <person name="Zhang T."/>
        </authorList>
    </citation>
    <scope>NUCLEOTIDE SEQUENCE</scope>
    <source>
        <strain evidence="15">HKST-UBA13</strain>
    </source>
</reference>
<dbReference type="InterPro" id="IPR000977">
    <property type="entry name" value="DNA_ligase_ATP-dep"/>
</dbReference>
<dbReference type="SUPFAM" id="SSF56091">
    <property type="entry name" value="DNA ligase/mRNA capping enzyme, catalytic domain"/>
    <property type="match status" value="1"/>
</dbReference>
<proteinExistence type="inferred from homology"/>
<dbReference type="SUPFAM" id="SSF50249">
    <property type="entry name" value="Nucleic acid-binding proteins"/>
    <property type="match status" value="1"/>
</dbReference>
<comment type="similarity">
    <text evidence="1 13">Belongs to the ATP-dependent DNA ligase family.</text>
</comment>
<dbReference type="EMBL" id="JAGQLJ010000113">
    <property type="protein sequence ID" value="MCA9381491.1"/>
    <property type="molecule type" value="Genomic_DNA"/>
</dbReference>
<sequence>MKFKDFSEYLLKLENIASRNDMTTLLADIFKELDKEEVKEAFYLLLGRLAPKFVDLEFNYSRKLIIKALGIAINDEKEVNRIFKETGDTGLVAEEIKKLHPNLSVEGALFNNESNKAELSIKEVFEKLNQIARFEGKGSQDQKIQGYIALMSQLDSVSCRYVTRVIIGELRLGISDKTLLDALSWYISGDKSQRKLLDQAFGYKSDIGELAQTVINSKDPISELNKISLTPGIPLASKLVERESTAESVWERMPNCFVQPKLDGLRGQLHFHNSTGAVFSRNMENMTEHFPDLVNGLKKLSVESIILDSEIIGYDTENKSYLTYQETMQRRRKYNVEEYAATIPVRAMCFDILYYKGEDLTQKPIEERIEMLKELLEGAKDEDSLHMLETIQMQSVEELSVYFEEKVMSGLEGIIAKEVNSNYEPGTRNYKWIKLKANTKSELVDTLDVAVLGYYTGRGQRAKFGLGALLTGVYDPETDKYYSVGKVGTGITDDMFKKIAKDLNPLTIEEKPDNYEVDSTLYPDVWVEPKIIMEIDADEITRSPNHTAAKGTETNIPKDKFDRGLSVRFPRLKIWNRDKEYPNTVKELVRIYELRKNKS</sequence>
<dbReference type="Pfam" id="PF01068">
    <property type="entry name" value="DNA_ligase_A_M"/>
    <property type="match status" value="1"/>
</dbReference>
<dbReference type="NCBIfam" id="TIGR00574">
    <property type="entry name" value="dnl1"/>
    <property type="match status" value="1"/>
</dbReference>
<dbReference type="GO" id="GO:0003677">
    <property type="term" value="F:DNA binding"/>
    <property type="evidence" value="ECO:0007669"/>
    <property type="project" value="InterPro"/>
</dbReference>
<reference evidence="15" key="2">
    <citation type="journal article" date="2021" name="Microbiome">
        <title>Successional dynamics and alternative stable states in a saline activated sludge microbial community over 9 years.</title>
        <authorList>
            <person name="Wang Y."/>
            <person name="Ye J."/>
            <person name="Ju F."/>
            <person name="Liu L."/>
            <person name="Boyd J.A."/>
            <person name="Deng Y."/>
            <person name="Parks D.H."/>
            <person name="Jiang X."/>
            <person name="Yin X."/>
            <person name="Woodcroft B.J."/>
            <person name="Tyson G.W."/>
            <person name="Hugenholtz P."/>
            <person name="Polz M.F."/>
            <person name="Zhang T."/>
        </authorList>
    </citation>
    <scope>NUCLEOTIDE SEQUENCE</scope>
    <source>
        <strain evidence="15">HKST-UBA13</strain>
    </source>
</reference>
<dbReference type="Gene3D" id="3.30.470.30">
    <property type="entry name" value="DNA ligase/mRNA capping enzyme"/>
    <property type="match status" value="1"/>
</dbReference>
<keyword evidence="5" id="KW-0235">DNA replication</keyword>